<sequence>MLNIFKKIALILTFLICANIKAQELPPIENFSPLNYSGGNQNWAISQSDENYIYIANNSGLLEFNGEKWNLYPSPNNTILRSVNVVKNRVYTGCYMEFGFWEKNEFGVLDYTSLSNTLKEDLIEDEQFWKILELDKWILFQSLNRIYIYNTLDKSFKIINSKTPITKAFNIEGIIYFQKINDGVYKVENGEVLPISTNEIFKNNIVVNIFKVKAKLLLQTQQKGFYFIDEDGETKWNIEFNKILEASSVYSSIKLEDNSFILGTISNGIYHIDSQGNLINQINQEVGLNNNTVLSIFQDKDQNIWLGLDNGISVVNFSSPFKVFNDVKGKLGSVYTSVIFNDYLYLGTNQGLFYKKLNSNTTFNFIKGTNGQVWSLAIYDNTLFCGHDIGTYIIKNNQAKLISDVQGTWDIKPIPTQENLLIQGNYNGLNILEKVNDSWRFKNKITGFDISSKFFEFSETHQLFVSHEYKGVFKLEIDKKFEKVVEINEETSVTKGLKSGLVSYDNNLYYSSEKGVFKYSKDKHFFELDSLFTNQFFKNDSYYSGKLIANSQTNTLWGFLDKSIVYFSPGILNNTLKINRIPLPESKRRDIAGYESLAHLKDQSYLIGTARGYIILNLDKLIDKDYEVKITSITKASINLNESKVKLLNDNHSFKFKNNNLSFNFSVPEYEKFTEINYQYKLVGLYNDWSKWSTNSEATFKNLPYGNYTFKVNARVGNKLSKNTANYSFTIERPWFISNLMLVFYSLLFILMVFLIHNFYKRYYTKQKSKLIEKKQQEFTLSQLENDKVIMKLRNEKLRNEVEGKTRELSASAMNIIKKNELLSTIKNELSKKDSTDNVKRVLKIINQNLNNNDDWEAFQEAFNNADSDFLKKAKSLHPTLTPNDLRLCAYLRLNLSSKEIAPLLNISVRSVEIKRYRLRKKINLEHEKSLVEYILEL</sequence>
<keyword evidence="5" id="KW-1185">Reference proteome</keyword>
<keyword evidence="1" id="KW-0812">Transmembrane</keyword>
<name>A0ABW2Z718_9FLAO</name>
<protein>
    <submittedName>
        <fullName evidence="4">Triple tyrosine motif-containing protein</fullName>
    </submittedName>
</protein>
<dbReference type="EMBL" id="JBHTIC010000008">
    <property type="protein sequence ID" value="MFD0761947.1"/>
    <property type="molecule type" value="Genomic_DNA"/>
</dbReference>
<organism evidence="4 5">
    <name type="scientific">Lutibacter aestuarii</name>
    <dbReference type="NCBI Taxonomy" id="861111"/>
    <lineage>
        <taxon>Bacteria</taxon>
        <taxon>Pseudomonadati</taxon>
        <taxon>Bacteroidota</taxon>
        <taxon>Flavobacteriia</taxon>
        <taxon>Flavobacteriales</taxon>
        <taxon>Flavobacteriaceae</taxon>
        <taxon>Lutibacter</taxon>
    </lineage>
</organism>
<comment type="caution">
    <text evidence="4">The sequence shown here is derived from an EMBL/GenBank/DDBJ whole genome shotgun (WGS) entry which is preliminary data.</text>
</comment>
<evidence type="ECO:0000256" key="1">
    <source>
        <dbReference type="SAM" id="Phobius"/>
    </source>
</evidence>
<evidence type="ECO:0000259" key="3">
    <source>
        <dbReference type="SMART" id="SM00421"/>
    </source>
</evidence>
<dbReference type="SUPFAM" id="SSF46894">
    <property type="entry name" value="C-terminal effector domain of the bipartite response regulators"/>
    <property type="match status" value="1"/>
</dbReference>
<proteinExistence type="predicted"/>
<reference evidence="5" key="1">
    <citation type="journal article" date="2019" name="Int. J. Syst. Evol. Microbiol.">
        <title>The Global Catalogue of Microorganisms (GCM) 10K type strain sequencing project: providing services to taxonomists for standard genome sequencing and annotation.</title>
        <authorList>
            <consortium name="The Broad Institute Genomics Platform"/>
            <consortium name="The Broad Institute Genome Sequencing Center for Infectious Disease"/>
            <person name="Wu L."/>
            <person name="Ma J."/>
        </authorList>
    </citation>
    <scope>NUCLEOTIDE SEQUENCE [LARGE SCALE GENOMIC DNA]</scope>
    <source>
        <strain evidence="5">CCUG 60022</strain>
    </source>
</reference>
<keyword evidence="1" id="KW-1133">Transmembrane helix</keyword>
<dbReference type="InterPro" id="IPR011123">
    <property type="entry name" value="Y_Y_Y"/>
</dbReference>
<feature type="domain" description="HTH luxR-type" evidence="3">
    <location>
        <begin position="878"/>
        <end position="935"/>
    </location>
</feature>
<dbReference type="Proteomes" id="UP001597032">
    <property type="component" value="Unassembled WGS sequence"/>
</dbReference>
<dbReference type="InterPro" id="IPR000792">
    <property type="entry name" value="Tscrpt_reg_LuxR_C"/>
</dbReference>
<dbReference type="InterPro" id="IPR036388">
    <property type="entry name" value="WH-like_DNA-bd_sf"/>
</dbReference>
<dbReference type="Gene3D" id="2.130.10.10">
    <property type="entry name" value="YVTN repeat-like/Quinoprotein amine dehydrogenase"/>
    <property type="match status" value="1"/>
</dbReference>
<dbReference type="InterPro" id="IPR015943">
    <property type="entry name" value="WD40/YVTN_repeat-like_dom_sf"/>
</dbReference>
<dbReference type="SUPFAM" id="SSF63829">
    <property type="entry name" value="Calcium-dependent phosphotriesterase"/>
    <property type="match status" value="1"/>
</dbReference>
<accession>A0ABW2Z718</accession>
<dbReference type="InterPro" id="IPR013783">
    <property type="entry name" value="Ig-like_fold"/>
</dbReference>
<dbReference type="RefSeq" id="WP_386782153.1">
    <property type="nucleotide sequence ID" value="NZ_JBHTIC010000008.1"/>
</dbReference>
<dbReference type="Gene3D" id="1.10.10.10">
    <property type="entry name" value="Winged helix-like DNA-binding domain superfamily/Winged helix DNA-binding domain"/>
    <property type="match status" value="1"/>
</dbReference>
<evidence type="ECO:0000313" key="5">
    <source>
        <dbReference type="Proteomes" id="UP001597032"/>
    </source>
</evidence>
<dbReference type="InterPro" id="IPR016032">
    <property type="entry name" value="Sig_transdc_resp-reg_C-effctor"/>
</dbReference>
<keyword evidence="1" id="KW-0472">Membrane</keyword>
<feature type="chain" id="PRO_5047540984" evidence="2">
    <location>
        <begin position="23"/>
        <end position="938"/>
    </location>
</feature>
<feature type="signal peptide" evidence="2">
    <location>
        <begin position="1"/>
        <end position="22"/>
    </location>
</feature>
<dbReference type="Gene3D" id="2.60.40.10">
    <property type="entry name" value="Immunoglobulins"/>
    <property type="match status" value="1"/>
</dbReference>
<dbReference type="SMART" id="SM00421">
    <property type="entry name" value="HTH_LUXR"/>
    <property type="match status" value="1"/>
</dbReference>
<evidence type="ECO:0000256" key="2">
    <source>
        <dbReference type="SAM" id="SignalP"/>
    </source>
</evidence>
<dbReference type="Pfam" id="PF07495">
    <property type="entry name" value="Y_Y_Y"/>
    <property type="match status" value="1"/>
</dbReference>
<keyword evidence="2" id="KW-0732">Signal</keyword>
<gene>
    <name evidence="4" type="ORF">ACFQZW_07630</name>
</gene>
<feature type="transmembrane region" description="Helical" evidence="1">
    <location>
        <begin position="735"/>
        <end position="760"/>
    </location>
</feature>
<evidence type="ECO:0000313" key="4">
    <source>
        <dbReference type="EMBL" id="MFD0761947.1"/>
    </source>
</evidence>